<dbReference type="EMBL" id="KV441388">
    <property type="protein sequence ID" value="OAF61966.1"/>
    <property type="molecule type" value="Genomic_DNA"/>
</dbReference>
<protein>
    <submittedName>
        <fullName evidence="2">Uncharacterized protein</fullName>
    </submittedName>
</protein>
<dbReference type="GeneID" id="36284629"/>
<organism evidence="2">
    <name type="scientific">Pseudogymnoascus destructans</name>
    <dbReference type="NCBI Taxonomy" id="655981"/>
    <lineage>
        <taxon>Eukaryota</taxon>
        <taxon>Fungi</taxon>
        <taxon>Dikarya</taxon>
        <taxon>Ascomycota</taxon>
        <taxon>Pezizomycotina</taxon>
        <taxon>Leotiomycetes</taxon>
        <taxon>Thelebolales</taxon>
        <taxon>Thelebolaceae</taxon>
        <taxon>Pseudogymnoascus</taxon>
    </lineage>
</organism>
<accession>A0A177AIS2</accession>
<feature type="region of interest" description="Disordered" evidence="1">
    <location>
        <begin position="1"/>
        <end position="52"/>
    </location>
</feature>
<dbReference type="Proteomes" id="UP000077154">
    <property type="component" value="Unassembled WGS sequence"/>
</dbReference>
<feature type="compositionally biased region" description="Basic residues" evidence="1">
    <location>
        <begin position="35"/>
        <end position="52"/>
    </location>
</feature>
<gene>
    <name evidence="2" type="ORF">VC83_01540</name>
</gene>
<feature type="compositionally biased region" description="Basic and acidic residues" evidence="1">
    <location>
        <begin position="25"/>
        <end position="34"/>
    </location>
</feature>
<evidence type="ECO:0000256" key="1">
    <source>
        <dbReference type="SAM" id="MobiDB-lite"/>
    </source>
</evidence>
<reference evidence="2" key="1">
    <citation type="submission" date="2016-03" db="EMBL/GenBank/DDBJ databases">
        <title>Updated assembly of Pseudogymnoascus destructans, the fungus causing white-nose syndrome of bats.</title>
        <authorList>
            <person name="Palmer J.M."/>
            <person name="Drees K.P."/>
            <person name="Foster J.T."/>
            <person name="Lindner D.L."/>
        </authorList>
    </citation>
    <scope>NUCLEOTIDE SEQUENCE [LARGE SCALE GENOMIC DNA]</scope>
    <source>
        <strain evidence="2">20631-21</strain>
    </source>
</reference>
<name>A0A177AIS2_9PEZI</name>
<evidence type="ECO:0000313" key="2">
    <source>
        <dbReference type="EMBL" id="OAF61966.1"/>
    </source>
</evidence>
<dbReference type="AlphaFoldDB" id="A0A177AIS2"/>
<proteinExistence type="predicted"/>
<sequence>MSRFRRGPDAGMAAEVMRRNFGAGTRDKAAMSRKDPRKYKRRGGGALAKKKD</sequence>
<dbReference type="RefSeq" id="XP_024327240.1">
    <property type="nucleotide sequence ID" value="XM_024465215.1"/>
</dbReference>